<organism evidence="2 3">
    <name type="scientific">Tautonia sociabilis</name>
    <dbReference type="NCBI Taxonomy" id="2080755"/>
    <lineage>
        <taxon>Bacteria</taxon>
        <taxon>Pseudomonadati</taxon>
        <taxon>Planctomycetota</taxon>
        <taxon>Planctomycetia</taxon>
        <taxon>Isosphaerales</taxon>
        <taxon>Isosphaeraceae</taxon>
        <taxon>Tautonia</taxon>
    </lineage>
</organism>
<keyword evidence="1" id="KW-0812">Transmembrane</keyword>
<feature type="transmembrane region" description="Helical" evidence="1">
    <location>
        <begin position="23"/>
        <end position="41"/>
    </location>
</feature>
<keyword evidence="3" id="KW-1185">Reference proteome</keyword>
<dbReference type="Proteomes" id="UP000280296">
    <property type="component" value="Unassembled WGS sequence"/>
</dbReference>
<dbReference type="OrthoDB" id="10009090at2"/>
<dbReference type="AlphaFoldDB" id="A0A432MCX6"/>
<proteinExistence type="predicted"/>
<evidence type="ECO:0000313" key="3">
    <source>
        <dbReference type="Proteomes" id="UP000280296"/>
    </source>
</evidence>
<comment type="caution">
    <text evidence="2">The sequence shown here is derived from an EMBL/GenBank/DDBJ whole genome shotgun (WGS) entry which is preliminary data.</text>
</comment>
<feature type="transmembrane region" description="Helical" evidence="1">
    <location>
        <begin position="61"/>
        <end position="86"/>
    </location>
</feature>
<sequence>MTHPSDPTGPAPSPRARRLGPSLSLFGLACWVGTIALYLLLRPADPPPGEAMPQGTPMRFVLAFVVASLGVFASAIISAVGLFLSLTERRGLRDSGTTRGVVLGSIGVGVLVLVVAEIIRMAFSTTVAQEVPPDFERAEAAAR</sequence>
<dbReference type="EMBL" id="RYZH01000071">
    <property type="protein sequence ID" value="RUL82512.1"/>
    <property type="molecule type" value="Genomic_DNA"/>
</dbReference>
<reference evidence="2 3" key="2">
    <citation type="submission" date="2019-01" db="EMBL/GenBank/DDBJ databases">
        <title>Tautonia sociabilis, a novel thermotolerant planctomycete of Isosphaeraceae family, isolated from a 4000 m deep subterranean habitat.</title>
        <authorList>
            <person name="Kovaleva O.L."/>
            <person name="Elcheninov A.G."/>
            <person name="Van Heerden E."/>
            <person name="Toshchakov S.V."/>
            <person name="Novikov A."/>
            <person name="Bonch-Osmolovskaya E.A."/>
            <person name="Kublanov I.V."/>
        </authorList>
    </citation>
    <scope>NUCLEOTIDE SEQUENCE [LARGE SCALE GENOMIC DNA]</scope>
    <source>
        <strain evidence="2 3">GM2012</strain>
    </source>
</reference>
<feature type="transmembrane region" description="Helical" evidence="1">
    <location>
        <begin position="98"/>
        <end position="123"/>
    </location>
</feature>
<protein>
    <submittedName>
        <fullName evidence="2">Uncharacterized protein</fullName>
    </submittedName>
</protein>
<reference evidence="2 3" key="1">
    <citation type="submission" date="2018-12" db="EMBL/GenBank/DDBJ databases">
        <authorList>
            <person name="Toschakov S.V."/>
        </authorList>
    </citation>
    <scope>NUCLEOTIDE SEQUENCE [LARGE SCALE GENOMIC DNA]</scope>
    <source>
        <strain evidence="2 3">GM2012</strain>
    </source>
</reference>
<evidence type="ECO:0000256" key="1">
    <source>
        <dbReference type="SAM" id="Phobius"/>
    </source>
</evidence>
<name>A0A432MCX6_9BACT</name>
<evidence type="ECO:0000313" key="2">
    <source>
        <dbReference type="EMBL" id="RUL82512.1"/>
    </source>
</evidence>
<keyword evidence="1" id="KW-1133">Transmembrane helix</keyword>
<accession>A0A432MCX6</accession>
<dbReference type="RefSeq" id="WP_126727892.1">
    <property type="nucleotide sequence ID" value="NZ_RYZH01000071.1"/>
</dbReference>
<gene>
    <name evidence="2" type="ORF">TsocGM_23460</name>
</gene>
<keyword evidence="1" id="KW-0472">Membrane</keyword>